<feature type="transmembrane region" description="Helical" evidence="1">
    <location>
        <begin position="55"/>
        <end position="72"/>
    </location>
</feature>
<feature type="transmembrane region" description="Helical" evidence="1">
    <location>
        <begin position="346"/>
        <end position="369"/>
    </location>
</feature>
<keyword evidence="1" id="KW-0812">Transmembrane</keyword>
<keyword evidence="1" id="KW-1133">Transmembrane helix</keyword>
<keyword evidence="3" id="KW-1185">Reference proteome</keyword>
<feature type="transmembrane region" description="Helical" evidence="1">
    <location>
        <begin position="175"/>
        <end position="196"/>
    </location>
</feature>
<evidence type="ECO:0008006" key="4">
    <source>
        <dbReference type="Google" id="ProtNLM"/>
    </source>
</evidence>
<evidence type="ECO:0000313" key="2">
    <source>
        <dbReference type="EMBL" id="RCV86687.1"/>
    </source>
</evidence>
<accession>A0A368TR32</accession>
<dbReference type="OrthoDB" id="7025449at2"/>
<proteinExistence type="predicted"/>
<feature type="transmembrane region" description="Helical" evidence="1">
    <location>
        <begin position="400"/>
        <end position="429"/>
    </location>
</feature>
<evidence type="ECO:0000313" key="3">
    <source>
        <dbReference type="Proteomes" id="UP000252405"/>
    </source>
</evidence>
<organism evidence="2 3">
    <name type="scientific">Billgrantia montanilacus</name>
    <dbReference type="NCBI Taxonomy" id="2282305"/>
    <lineage>
        <taxon>Bacteria</taxon>
        <taxon>Pseudomonadati</taxon>
        <taxon>Pseudomonadota</taxon>
        <taxon>Gammaproteobacteria</taxon>
        <taxon>Oceanospirillales</taxon>
        <taxon>Halomonadaceae</taxon>
        <taxon>Billgrantia</taxon>
    </lineage>
</organism>
<feature type="transmembrane region" description="Helical" evidence="1">
    <location>
        <begin position="376"/>
        <end position="394"/>
    </location>
</feature>
<name>A0A368TR32_9GAMM</name>
<dbReference type="RefSeq" id="WP_114480650.1">
    <property type="nucleotide sequence ID" value="NZ_QPII01000021.1"/>
</dbReference>
<evidence type="ECO:0000256" key="1">
    <source>
        <dbReference type="SAM" id="Phobius"/>
    </source>
</evidence>
<comment type="caution">
    <text evidence="2">The sequence shown here is derived from an EMBL/GenBank/DDBJ whole genome shotgun (WGS) entry which is preliminary data.</text>
</comment>
<dbReference type="EMBL" id="QPII01000021">
    <property type="protein sequence ID" value="RCV86687.1"/>
    <property type="molecule type" value="Genomic_DNA"/>
</dbReference>
<sequence>MRSARLRAGLLVVVTLATLCHLVFVSTTLQAIGVLALAGYLATLRGSLSPMARGLLLAAGILTLMALWRAEAPGRLLFESAGRFAFFATFVVALSLLRLPAYRSRLVRRCGEAMLLQPPGRRYPILSAGSALFGIILNIGVLNLFAGMIEKSNTLAAAQGRAWVRQARQRRMMLALLRGFSLAPLISPMGIGVAVVLSNLHELRWIDLAPYVIGAALLIFLVGWAVDHLTGPHPAVGGVKHPAPSLAPLGEFCLLLLSIVSLVFLLSWALEVRLPIAALLGAPLGALGWLSWQRRRLGLLGVPAALSSLRRQLPWLVAPIGNEVVVLGAAGYLGHLCVALVPVDSLGPLLVVIEPLGAANAVLAMLAVVGLAQVGINPIVTVTLLVGLLPSLPIEGLNPALIGASLMVGWALALMSSPMTASMLILSRFTGVASTRIGYRWNARFLLACIPLLSGWFLFVSW</sequence>
<protein>
    <recommendedName>
        <fullName evidence="4">H+/citrate symporter</fullName>
    </recommendedName>
</protein>
<gene>
    <name evidence="2" type="ORF">DU505_19545</name>
</gene>
<feature type="transmembrane region" description="Helical" evidence="1">
    <location>
        <begin position="84"/>
        <end position="103"/>
    </location>
</feature>
<dbReference type="AlphaFoldDB" id="A0A368TR32"/>
<feature type="transmembrane region" description="Helical" evidence="1">
    <location>
        <begin position="208"/>
        <end position="226"/>
    </location>
</feature>
<feature type="transmembrane region" description="Helical" evidence="1">
    <location>
        <begin position="123"/>
        <end position="145"/>
    </location>
</feature>
<keyword evidence="1" id="KW-0472">Membrane</keyword>
<feature type="transmembrane region" description="Helical" evidence="1">
    <location>
        <begin position="441"/>
        <end position="459"/>
    </location>
</feature>
<feature type="transmembrane region" description="Helical" evidence="1">
    <location>
        <begin position="246"/>
        <end position="268"/>
    </location>
</feature>
<feature type="transmembrane region" description="Helical" evidence="1">
    <location>
        <begin position="274"/>
        <end position="292"/>
    </location>
</feature>
<dbReference type="Proteomes" id="UP000252405">
    <property type="component" value="Unassembled WGS sequence"/>
</dbReference>
<reference evidence="2 3" key="1">
    <citation type="submission" date="2018-07" db="EMBL/GenBank/DDBJ databases">
        <title>Halomonas montanilacus sp. nov., isolated from Lake Pengyan on Tibetan Plateau.</title>
        <authorList>
            <person name="Lu H."/>
            <person name="Xing P."/>
            <person name="Wu Q."/>
        </authorList>
    </citation>
    <scope>NUCLEOTIDE SEQUENCE [LARGE SCALE GENOMIC DNA]</scope>
    <source>
        <strain evidence="2 3">PYC7W</strain>
    </source>
</reference>
<feature type="transmembrane region" description="Helical" evidence="1">
    <location>
        <begin position="313"/>
        <end position="334"/>
    </location>
</feature>